<accession>A0AAW1JGW7</accession>
<dbReference type="InterPro" id="IPR006600">
    <property type="entry name" value="HTH_CenpB_DNA-bd_dom"/>
</dbReference>
<proteinExistence type="predicted"/>
<dbReference type="EMBL" id="JASPKY010000389">
    <property type="protein sequence ID" value="KAK9702591.1"/>
    <property type="molecule type" value="Genomic_DNA"/>
</dbReference>
<comment type="caution">
    <text evidence="3">The sequence shown here is derived from an EMBL/GenBank/DDBJ whole genome shotgun (WGS) entry which is preliminary data.</text>
</comment>
<reference evidence="3 4" key="1">
    <citation type="journal article" date="2024" name="BMC Genomics">
        <title>De novo assembly and annotation of Popillia japonica's genome with initial clues to its potential as an invasive pest.</title>
        <authorList>
            <person name="Cucini C."/>
            <person name="Boschi S."/>
            <person name="Funari R."/>
            <person name="Cardaioli E."/>
            <person name="Iannotti N."/>
            <person name="Marturano G."/>
            <person name="Paoli F."/>
            <person name="Bruttini M."/>
            <person name="Carapelli A."/>
            <person name="Frati F."/>
            <person name="Nardi F."/>
        </authorList>
    </citation>
    <scope>NUCLEOTIDE SEQUENCE [LARGE SCALE GENOMIC DNA]</scope>
    <source>
        <strain evidence="3">DMR45628</strain>
    </source>
</reference>
<feature type="domain" description="HTH CENPB-type" evidence="2">
    <location>
        <begin position="45"/>
        <end position="89"/>
    </location>
</feature>
<evidence type="ECO:0000313" key="4">
    <source>
        <dbReference type="Proteomes" id="UP001458880"/>
    </source>
</evidence>
<dbReference type="Pfam" id="PF03221">
    <property type="entry name" value="HTH_Tnp_Tc5"/>
    <property type="match status" value="1"/>
</dbReference>
<dbReference type="AlphaFoldDB" id="A0AAW1JGW7"/>
<gene>
    <name evidence="3" type="ORF">QE152_g29831</name>
</gene>
<keyword evidence="1 3" id="KW-0238">DNA-binding</keyword>
<evidence type="ECO:0000256" key="1">
    <source>
        <dbReference type="ARBA" id="ARBA00023125"/>
    </source>
</evidence>
<dbReference type="Proteomes" id="UP001458880">
    <property type="component" value="Unassembled WGS sequence"/>
</dbReference>
<protein>
    <submittedName>
        <fullName evidence="3">Tc5 transposase DNA-binding domain</fullName>
    </submittedName>
</protein>
<evidence type="ECO:0000313" key="3">
    <source>
        <dbReference type="EMBL" id="KAK9702591.1"/>
    </source>
</evidence>
<dbReference type="Gene3D" id="1.10.10.60">
    <property type="entry name" value="Homeodomain-like"/>
    <property type="match status" value="1"/>
</dbReference>
<evidence type="ECO:0000259" key="2">
    <source>
        <dbReference type="Pfam" id="PF03221"/>
    </source>
</evidence>
<name>A0AAW1JGW7_POPJA</name>
<dbReference type="GO" id="GO:0003677">
    <property type="term" value="F:DNA binding"/>
    <property type="evidence" value="ECO:0007669"/>
    <property type="project" value="UniProtKB-KW"/>
</dbReference>
<sequence length="202" mass="22844">MIAALRILAMVFESKEKADNLSRGLCRSIQGIIMSSASVQARDKQITQFPVTERAIASTAKSLFDDIQREKGGTEAFAASKGWFARFQREKGGTEAFAASKEIDTTLGFLSRVKRHSLEFVDDVYAPTYVEVLEGIEAEEEQCVPEEGDIITLEYKTNAVEYWKSGKRKRLTLVPVKRNVLKFYGKRKRLTLVPVKRNVLKF</sequence>
<keyword evidence="4" id="KW-1185">Reference proteome</keyword>
<organism evidence="3 4">
    <name type="scientific">Popillia japonica</name>
    <name type="common">Japanese beetle</name>
    <dbReference type="NCBI Taxonomy" id="7064"/>
    <lineage>
        <taxon>Eukaryota</taxon>
        <taxon>Metazoa</taxon>
        <taxon>Ecdysozoa</taxon>
        <taxon>Arthropoda</taxon>
        <taxon>Hexapoda</taxon>
        <taxon>Insecta</taxon>
        <taxon>Pterygota</taxon>
        <taxon>Neoptera</taxon>
        <taxon>Endopterygota</taxon>
        <taxon>Coleoptera</taxon>
        <taxon>Polyphaga</taxon>
        <taxon>Scarabaeiformia</taxon>
        <taxon>Scarabaeidae</taxon>
        <taxon>Rutelinae</taxon>
        <taxon>Popillia</taxon>
    </lineage>
</organism>